<dbReference type="Gene3D" id="3.30.50.10">
    <property type="entry name" value="Erythroid Transcription Factor GATA-1, subunit A"/>
    <property type="match status" value="1"/>
</dbReference>
<organism evidence="8 9">
    <name type="scientific">Apiosordaria backusii</name>
    <dbReference type="NCBI Taxonomy" id="314023"/>
    <lineage>
        <taxon>Eukaryota</taxon>
        <taxon>Fungi</taxon>
        <taxon>Dikarya</taxon>
        <taxon>Ascomycota</taxon>
        <taxon>Pezizomycotina</taxon>
        <taxon>Sordariomycetes</taxon>
        <taxon>Sordariomycetidae</taxon>
        <taxon>Sordariales</taxon>
        <taxon>Lasiosphaeriaceae</taxon>
        <taxon>Apiosordaria</taxon>
    </lineage>
</organism>
<evidence type="ECO:0000256" key="4">
    <source>
        <dbReference type="ARBA" id="ARBA00023015"/>
    </source>
</evidence>
<keyword evidence="2 6" id="KW-0863">Zinc-finger</keyword>
<dbReference type="SUPFAM" id="SSF57716">
    <property type="entry name" value="Glucocorticoid receptor-like (DNA-binding domain)"/>
    <property type="match status" value="1"/>
</dbReference>
<dbReference type="SMART" id="SM00401">
    <property type="entry name" value="ZnF_GATA"/>
    <property type="match status" value="1"/>
</dbReference>
<keyword evidence="5" id="KW-0804">Transcription</keyword>
<dbReference type="AlphaFoldDB" id="A0AA40B274"/>
<dbReference type="GO" id="GO:0043565">
    <property type="term" value="F:sequence-specific DNA binding"/>
    <property type="evidence" value="ECO:0007669"/>
    <property type="project" value="InterPro"/>
</dbReference>
<dbReference type="Pfam" id="PF00320">
    <property type="entry name" value="GATA"/>
    <property type="match status" value="1"/>
</dbReference>
<dbReference type="PANTHER" id="PTHR47172">
    <property type="entry name" value="OS01G0976800 PROTEIN"/>
    <property type="match status" value="1"/>
</dbReference>
<dbReference type="CDD" id="cd00202">
    <property type="entry name" value="ZnF_GATA"/>
    <property type="match status" value="1"/>
</dbReference>
<dbReference type="PROSITE" id="PS50114">
    <property type="entry name" value="GATA_ZN_FINGER_2"/>
    <property type="match status" value="1"/>
</dbReference>
<comment type="caution">
    <text evidence="8">The sequence shown here is derived from an EMBL/GenBank/DDBJ whole genome shotgun (WGS) entry which is preliminary data.</text>
</comment>
<evidence type="ECO:0000256" key="2">
    <source>
        <dbReference type="ARBA" id="ARBA00022771"/>
    </source>
</evidence>
<dbReference type="InterPro" id="IPR013088">
    <property type="entry name" value="Znf_NHR/GATA"/>
</dbReference>
<evidence type="ECO:0000313" key="8">
    <source>
        <dbReference type="EMBL" id="KAK0726310.1"/>
    </source>
</evidence>
<proteinExistence type="predicted"/>
<accession>A0AA40B274</accession>
<dbReference type="EMBL" id="JAUKTV010000010">
    <property type="protein sequence ID" value="KAK0726310.1"/>
    <property type="molecule type" value="Genomic_DNA"/>
</dbReference>
<dbReference type="InterPro" id="IPR000679">
    <property type="entry name" value="Znf_GATA"/>
</dbReference>
<keyword evidence="3" id="KW-0862">Zinc</keyword>
<dbReference type="GO" id="GO:0006355">
    <property type="term" value="P:regulation of DNA-templated transcription"/>
    <property type="evidence" value="ECO:0007669"/>
    <property type="project" value="InterPro"/>
</dbReference>
<keyword evidence="1" id="KW-0479">Metal-binding</keyword>
<evidence type="ECO:0000256" key="1">
    <source>
        <dbReference type="ARBA" id="ARBA00022723"/>
    </source>
</evidence>
<evidence type="ECO:0000259" key="7">
    <source>
        <dbReference type="PROSITE" id="PS50114"/>
    </source>
</evidence>
<sequence length="76" mass="8559">MGRSVTSLRKHKGCFVWANAVDIQKTIPARNAAGKCYNCHCTESTEWRKGPEGARTLCNRCGLQYSKKNMPVKQRS</sequence>
<dbReference type="Proteomes" id="UP001172159">
    <property type="component" value="Unassembled WGS sequence"/>
</dbReference>
<gene>
    <name evidence="8" type="ORF">B0T21DRAFT_293047</name>
</gene>
<dbReference type="PANTHER" id="PTHR47172:SF24">
    <property type="entry name" value="GATA ZINC FINGER DOMAIN-CONTAINING PROTEIN 14-RELATED"/>
    <property type="match status" value="1"/>
</dbReference>
<reference evidence="8" key="1">
    <citation type="submission" date="2023-06" db="EMBL/GenBank/DDBJ databases">
        <title>Genome-scale phylogeny and comparative genomics of the fungal order Sordariales.</title>
        <authorList>
            <consortium name="Lawrence Berkeley National Laboratory"/>
            <person name="Hensen N."/>
            <person name="Bonometti L."/>
            <person name="Westerberg I."/>
            <person name="Brannstrom I.O."/>
            <person name="Guillou S."/>
            <person name="Cros-Aarteil S."/>
            <person name="Calhoun S."/>
            <person name="Haridas S."/>
            <person name="Kuo A."/>
            <person name="Mondo S."/>
            <person name="Pangilinan J."/>
            <person name="Riley R."/>
            <person name="Labutti K."/>
            <person name="Andreopoulos B."/>
            <person name="Lipzen A."/>
            <person name="Chen C."/>
            <person name="Yanf M."/>
            <person name="Daum C."/>
            <person name="Ng V."/>
            <person name="Clum A."/>
            <person name="Steindorff A."/>
            <person name="Ohm R."/>
            <person name="Martin F."/>
            <person name="Silar P."/>
            <person name="Natvig D."/>
            <person name="Lalanne C."/>
            <person name="Gautier V."/>
            <person name="Ament-Velasquez S.L."/>
            <person name="Kruys A."/>
            <person name="Hutchinson M.I."/>
            <person name="Powell A.J."/>
            <person name="Barry K."/>
            <person name="Miller A.N."/>
            <person name="Grigoriev I.V."/>
            <person name="Debuchy R."/>
            <person name="Gladieux P."/>
            <person name="Thoren M.H."/>
            <person name="Johannesson H."/>
        </authorList>
    </citation>
    <scope>NUCLEOTIDE SEQUENCE</scope>
    <source>
        <strain evidence="8">CBS 540.89</strain>
    </source>
</reference>
<evidence type="ECO:0000256" key="3">
    <source>
        <dbReference type="ARBA" id="ARBA00022833"/>
    </source>
</evidence>
<protein>
    <recommendedName>
        <fullName evidence="7">GATA-type domain-containing protein</fullName>
    </recommendedName>
</protein>
<name>A0AA40B274_9PEZI</name>
<dbReference type="GO" id="GO:0008270">
    <property type="term" value="F:zinc ion binding"/>
    <property type="evidence" value="ECO:0007669"/>
    <property type="project" value="UniProtKB-KW"/>
</dbReference>
<keyword evidence="4" id="KW-0805">Transcription regulation</keyword>
<evidence type="ECO:0000256" key="5">
    <source>
        <dbReference type="ARBA" id="ARBA00023163"/>
    </source>
</evidence>
<dbReference type="PROSITE" id="PS00344">
    <property type="entry name" value="GATA_ZN_FINGER_1"/>
    <property type="match status" value="1"/>
</dbReference>
<evidence type="ECO:0000313" key="9">
    <source>
        <dbReference type="Proteomes" id="UP001172159"/>
    </source>
</evidence>
<evidence type="ECO:0000256" key="6">
    <source>
        <dbReference type="PROSITE-ProRule" id="PRU00094"/>
    </source>
</evidence>
<keyword evidence="9" id="KW-1185">Reference proteome</keyword>
<feature type="domain" description="GATA-type" evidence="7">
    <location>
        <begin position="30"/>
        <end position="65"/>
    </location>
</feature>